<organism evidence="1 2">
    <name type="scientific">Solanum verrucosum</name>
    <dbReference type="NCBI Taxonomy" id="315347"/>
    <lineage>
        <taxon>Eukaryota</taxon>
        <taxon>Viridiplantae</taxon>
        <taxon>Streptophyta</taxon>
        <taxon>Embryophyta</taxon>
        <taxon>Tracheophyta</taxon>
        <taxon>Spermatophyta</taxon>
        <taxon>Magnoliopsida</taxon>
        <taxon>eudicotyledons</taxon>
        <taxon>Gunneridae</taxon>
        <taxon>Pentapetalae</taxon>
        <taxon>asterids</taxon>
        <taxon>lamiids</taxon>
        <taxon>Solanales</taxon>
        <taxon>Solanaceae</taxon>
        <taxon>Solanoideae</taxon>
        <taxon>Solaneae</taxon>
        <taxon>Solanum</taxon>
    </lineage>
</organism>
<accession>A0AAF0U615</accession>
<sequence length="104" mass="11584">MYETASFSSFIEIIVRDYGEAAAAEQDEDKRTSHISMKRSFSCPIVYHSIGYLIMFVKILSSLSSVEAPNDQKHNGWNQYDEANELAASDSLSSIKPGIDIQMG</sequence>
<name>A0AAF0U615_SOLVR</name>
<dbReference type="AlphaFoldDB" id="A0AAF0U615"/>
<keyword evidence="2" id="KW-1185">Reference proteome</keyword>
<proteinExistence type="predicted"/>
<reference evidence="1" key="1">
    <citation type="submission" date="2023-08" db="EMBL/GenBank/DDBJ databases">
        <title>A de novo genome assembly of Solanum verrucosum Schlechtendal, a Mexican diploid species geographically isolated from the other diploid A-genome species in potato relatives.</title>
        <authorList>
            <person name="Hosaka K."/>
        </authorList>
    </citation>
    <scope>NUCLEOTIDE SEQUENCE</scope>
    <source>
        <tissue evidence="1">Young leaves</tissue>
    </source>
</reference>
<dbReference type="EMBL" id="CP133618">
    <property type="protein sequence ID" value="WMV39774.1"/>
    <property type="molecule type" value="Genomic_DNA"/>
</dbReference>
<evidence type="ECO:0000313" key="2">
    <source>
        <dbReference type="Proteomes" id="UP001234989"/>
    </source>
</evidence>
<evidence type="ECO:0000313" key="1">
    <source>
        <dbReference type="EMBL" id="WMV39774.1"/>
    </source>
</evidence>
<dbReference type="Proteomes" id="UP001234989">
    <property type="component" value="Chromosome 7"/>
</dbReference>
<protein>
    <submittedName>
        <fullName evidence="1">Uncharacterized protein</fullName>
    </submittedName>
</protein>
<gene>
    <name evidence="1" type="ORF">MTR67_033159</name>
</gene>